<dbReference type="GO" id="GO:0005886">
    <property type="term" value="C:plasma membrane"/>
    <property type="evidence" value="ECO:0007669"/>
    <property type="project" value="UniProtKB-SubCell"/>
</dbReference>
<evidence type="ECO:0000256" key="14">
    <source>
        <dbReference type="ARBA" id="ARBA00023137"/>
    </source>
</evidence>
<evidence type="ECO:0000256" key="13">
    <source>
        <dbReference type="ARBA" id="ARBA00023136"/>
    </source>
</evidence>
<protein>
    <recommendedName>
        <fullName evidence="4">non-specific protein-tyrosine kinase</fullName>
        <ecNumber evidence="4">2.7.10.2</ecNumber>
    </recommendedName>
</protein>
<keyword evidence="11" id="KW-0067">ATP-binding</keyword>
<evidence type="ECO:0000256" key="15">
    <source>
        <dbReference type="ARBA" id="ARBA00051245"/>
    </source>
</evidence>
<keyword evidence="12" id="KW-1133">Transmembrane helix</keyword>
<dbReference type="AlphaFoldDB" id="A0A2K8UEI4"/>
<evidence type="ECO:0000256" key="9">
    <source>
        <dbReference type="ARBA" id="ARBA00022741"/>
    </source>
</evidence>
<comment type="subcellular location">
    <subcellularLocation>
        <location evidence="1">Cell inner membrane</location>
        <topology evidence="1">Multi-pass membrane protein</topology>
    </subcellularLocation>
</comment>
<evidence type="ECO:0000256" key="2">
    <source>
        <dbReference type="ARBA" id="ARBA00007316"/>
    </source>
</evidence>
<evidence type="ECO:0000256" key="4">
    <source>
        <dbReference type="ARBA" id="ARBA00011903"/>
    </source>
</evidence>
<keyword evidence="5" id="KW-1003">Cell membrane</keyword>
<dbReference type="KEGG" id="tsy:THSYN_25285"/>
<dbReference type="OrthoDB" id="9775724at2"/>
<dbReference type="InterPro" id="IPR005702">
    <property type="entry name" value="Wzc-like_C"/>
</dbReference>
<evidence type="ECO:0000259" key="17">
    <source>
        <dbReference type="Pfam" id="PF02706"/>
    </source>
</evidence>
<dbReference type="EMBL" id="CP020370">
    <property type="protein sequence ID" value="AUB83917.1"/>
    <property type="molecule type" value="Genomic_DNA"/>
</dbReference>
<dbReference type="InterPro" id="IPR032807">
    <property type="entry name" value="GNVR"/>
</dbReference>
<evidence type="ECO:0000256" key="5">
    <source>
        <dbReference type="ARBA" id="ARBA00022475"/>
    </source>
</evidence>
<evidence type="ECO:0000313" key="21">
    <source>
        <dbReference type="Proteomes" id="UP000232638"/>
    </source>
</evidence>
<evidence type="ECO:0000256" key="8">
    <source>
        <dbReference type="ARBA" id="ARBA00022692"/>
    </source>
</evidence>
<dbReference type="InterPro" id="IPR027417">
    <property type="entry name" value="P-loop_NTPase"/>
</dbReference>
<comment type="similarity">
    <text evidence="3">Belongs to the etk/wzc family.</text>
</comment>
<evidence type="ECO:0000313" key="20">
    <source>
        <dbReference type="EMBL" id="AUB83917.1"/>
    </source>
</evidence>
<dbReference type="GO" id="GO:0005524">
    <property type="term" value="F:ATP binding"/>
    <property type="evidence" value="ECO:0007669"/>
    <property type="project" value="UniProtKB-KW"/>
</dbReference>
<proteinExistence type="inferred from homology"/>
<feature type="coiled-coil region" evidence="16">
    <location>
        <begin position="253"/>
        <end position="280"/>
    </location>
</feature>
<sequence>MNAPDLPIAADHRLLPPERAPLERPYGVPLQAPSAQSLGLEEEPEGEGLDLRELWQVVLKRRWTIVVVTLIVVATMMTNTYLETPIYRADLTLQIDSEDIKVVTIGTPVDTATGGQDYLQTQYELLKSRSLAQRVVEQMGLNDRPAAAPPTPPSWLTQAKRWLAGLLARGDTDPVVTPEAGAPDPAADSARLEGAISGLLGGLTITPVRNSRLVRLSYASPNPVLAAAILNNLAKSYINLNLERRFDSTTYARNFLQERLQQVKTKLEESERELVEFSRREEIISVDQKESIITGNMTAASAALIDASKKRMAAESIYRQMERTRGQGLAAVLDSTIIQDLKQTKAKLEAQYQDNLSTYKPAFPEMVQLRNQINQIDATIDQEIDNIRAAITGNYEAAKAEEGMLRANLERMKQEVLSLQGRSIPLNILRREADTNRQLYEGLLQRYKEVGVTAGIGTNNISVVDEAKVPSAPFTPNPRKNGLLALVLGVLGGVGLAFLFERLDDSFRRPEELEKLLGLPMLGIIPSSPRVTAEGRAIALVGHDDQRSAFAEAYRSVRTALQFSTATGVPRLLTVTSAINGEGKSTTALSLAIQFAQAGKQTLLIEADLRRPTIHGSLRLDNQTGLTNYLAGGEAQPVDITRPTHIPNLFAIPSGPLPPNPAELLASARMVELLSLAAERFDQVILDSPPLLGLADALIIGNLCQGTLLTVEAGSTPRGYVVGAVKRLRTARVPLLGSILTKLEARAGGYGYYRSYYYYQHSGYYGDSEAKKLSG</sequence>
<keyword evidence="6" id="KW-0997">Cell inner membrane</keyword>
<feature type="domain" description="Tyrosine-protein kinase G-rich" evidence="19">
    <location>
        <begin position="429"/>
        <end position="499"/>
    </location>
</feature>
<evidence type="ECO:0000256" key="16">
    <source>
        <dbReference type="SAM" id="Coils"/>
    </source>
</evidence>
<keyword evidence="21" id="KW-1185">Reference proteome</keyword>
<evidence type="ECO:0000256" key="3">
    <source>
        <dbReference type="ARBA" id="ARBA00008883"/>
    </source>
</evidence>
<evidence type="ECO:0000256" key="10">
    <source>
        <dbReference type="ARBA" id="ARBA00022777"/>
    </source>
</evidence>
<evidence type="ECO:0000259" key="18">
    <source>
        <dbReference type="Pfam" id="PF13614"/>
    </source>
</evidence>
<evidence type="ECO:0000259" key="19">
    <source>
        <dbReference type="Pfam" id="PF13807"/>
    </source>
</evidence>
<evidence type="ECO:0000256" key="1">
    <source>
        <dbReference type="ARBA" id="ARBA00004429"/>
    </source>
</evidence>
<dbReference type="GO" id="GO:0004715">
    <property type="term" value="F:non-membrane spanning protein tyrosine kinase activity"/>
    <property type="evidence" value="ECO:0007669"/>
    <property type="project" value="UniProtKB-EC"/>
</dbReference>
<gene>
    <name evidence="20" type="ORF">THSYN_25285</name>
</gene>
<keyword evidence="7" id="KW-0808">Transferase</keyword>
<keyword evidence="8" id="KW-0812">Transmembrane</keyword>
<evidence type="ECO:0000256" key="11">
    <source>
        <dbReference type="ARBA" id="ARBA00022840"/>
    </source>
</evidence>
<dbReference type="Pfam" id="PF13807">
    <property type="entry name" value="GNVR"/>
    <property type="match status" value="1"/>
</dbReference>
<dbReference type="FunFam" id="3.40.50.300:FF:000527">
    <property type="entry name" value="Tyrosine-protein kinase etk"/>
    <property type="match status" value="1"/>
</dbReference>
<dbReference type="Pfam" id="PF02706">
    <property type="entry name" value="Wzz"/>
    <property type="match status" value="1"/>
</dbReference>
<evidence type="ECO:0000256" key="12">
    <source>
        <dbReference type="ARBA" id="ARBA00022989"/>
    </source>
</evidence>
<dbReference type="PANTHER" id="PTHR32309:SF13">
    <property type="entry name" value="FERRIC ENTEROBACTIN TRANSPORT PROTEIN FEPE"/>
    <property type="match status" value="1"/>
</dbReference>
<dbReference type="PANTHER" id="PTHR32309">
    <property type="entry name" value="TYROSINE-PROTEIN KINASE"/>
    <property type="match status" value="1"/>
</dbReference>
<organism evidence="20 21">
    <name type="scientific">Candidatus Thiodictyon syntrophicum</name>
    <dbReference type="NCBI Taxonomy" id="1166950"/>
    <lineage>
        <taxon>Bacteria</taxon>
        <taxon>Pseudomonadati</taxon>
        <taxon>Pseudomonadota</taxon>
        <taxon>Gammaproteobacteria</taxon>
        <taxon>Chromatiales</taxon>
        <taxon>Chromatiaceae</taxon>
        <taxon>Thiodictyon</taxon>
    </lineage>
</organism>
<reference evidence="20 21" key="1">
    <citation type="submission" date="2017-03" db="EMBL/GenBank/DDBJ databases">
        <title>Complete genome sequence of Candidatus 'Thiodictyon syntrophicum' sp. nov. strain Cad16T, a photolithoautotroph purple sulfur bacterium isolated from an alpine meromictic lake.</title>
        <authorList>
            <person name="Luedin S.M."/>
            <person name="Pothier J.F."/>
            <person name="Danza F."/>
            <person name="Storelli N."/>
            <person name="Wittwer M."/>
            <person name="Tonolla M."/>
        </authorList>
    </citation>
    <scope>NUCLEOTIDE SEQUENCE [LARGE SCALE GENOMIC DNA]</scope>
    <source>
        <strain evidence="20 21">Cad16T</strain>
    </source>
</reference>
<dbReference type="InterPro" id="IPR025669">
    <property type="entry name" value="AAA_dom"/>
</dbReference>
<dbReference type="EC" id="2.7.10.2" evidence="4"/>
<dbReference type="Gene3D" id="3.40.50.300">
    <property type="entry name" value="P-loop containing nucleotide triphosphate hydrolases"/>
    <property type="match status" value="1"/>
</dbReference>
<dbReference type="RefSeq" id="WP_100921593.1">
    <property type="nucleotide sequence ID" value="NZ_CP020370.1"/>
</dbReference>
<dbReference type="Proteomes" id="UP000232638">
    <property type="component" value="Chromosome"/>
</dbReference>
<feature type="domain" description="Polysaccharide chain length determinant N-terminal" evidence="17">
    <location>
        <begin position="48"/>
        <end position="138"/>
    </location>
</feature>
<dbReference type="GO" id="GO:0042802">
    <property type="term" value="F:identical protein binding"/>
    <property type="evidence" value="ECO:0007669"/>
    <property type="project" value="UniProtKB-ARBA"/>
</dbReference>
<name>A0A2K8UEI4_9GAMM</name>
<dbReference type="SUPFAM" id="SSF52540">
    <property type="entry name" value="P-loop containing nucleoside triphosphate hydrolases"/>
    <property type="match status" value="1"/>
</dbReference>
<keyword evidence="13" id="KW-0472">Membrane</keyword>
<feature type="coiled-coil region" evidence="16">
    <location>
        <begin position="338"/>
        <end position="415"/>
    </location>
</feature>
<comment type="similarity">
    <text evidence="2">Belongs to the CpsD/CapB family.</text>
</comment>
<dbReference type="NCBIfam" id="TIGR01007">
    <property type="entry name" value="eps_fam"/>
    <property type="match status" value="1"/>
</dbReference>
<dbReference type="InterPro" id="IPR003856">
    <property type="entry name" value="LPS_length_determ_N"/>
</dbReference>
<keyword evidence="14" id="KW-0829">Tyrosine-protein kinase</keyword>
<keyword evidence="16" id="KW-0175">Coiled coil</keyword>
<comment type="catalytic activity">
    <reaction evidence="15">
        <text>L-tyrosyl-[protein] + ATP = O-phospho-L-tyrosyl-[protein] + ADP + H(+)</text>
        <dbReference type="Rhea" id="RHEA:10596"/>
        <dbReference type="Rhea" id="RHEA-COMP:10136"/>
        <dbReference type="Rhea" id="RHEA-COMP:20101"/>
        <dbReference type="ChEBI" id="CHEBI:15378"/>
        <dbReference type="ChEBI" id="CHEBI:30616"/>
        <dbReference type="ChEBI" id="CHEBI:46858"/>
        <dbReference type="ChEBI" id="CHEBI:61978"/>
        <dbReference type="ChEBI" id="CHEBI:456216"/>
        <dbReference type="EC" id="2.7.10.2"/>
    </reaction>
</comment>
<keyword evidence="10" id="KW-0418">Kinase</keyword>
<accession>A0A2K8UEI4</accession>
<evidence type="ECO:0000256" key="6">
    <source>
        <dbReference type="ARBA" id="ARBA00022519"/>
    </source>
</evidence>
<keyword evidence="9" id="KW-0547">Nucleotide-binding</keyword>
<dbReference type="CDD" id="cd05387">
    <property type="entry name" value="BY-kinase"/>
    <property type="match status" value="1"/>
</dbReference>
<dbReference type="InterPro" id="IPR050445">
    <property type="entry name" value="Bact_polysacc_biosynth/exp"/>
</dbReference>
<feature type="domain" description="AAA" evidence="18">
    <location>
        <begin position="580"/>
        <end position="695"/>
    </location>
</feature>
<evidence type="ECO:0000256" key="7">
    <source>
        <dbReference type="ARBA" id="ARBA00022679"/>
    </source>
</evidence>
<dbReference type="Pfam" id="PF13614">
    <property type="entry name" value="AAA_31"/>
    <property type="match status" value="1"/>
</dbReference>